<evidence type="ECO:0000313" key="6">
    <source>
        <dbReference type="Proteomes" id="UP001519308"/>
    </source>
</evidence>
<organism evidence="5 6">
    <name type="scientific">Clostridium punense</name>
    <dbReference type="NCBI Taxonomy" id="1054297"/>
    <lineage>
        <taxon>Bacteria</taxon>
        <taxon>Bacillati</taxon>
        <taxon>Bacillota</taxon>
        <taxon>Clostridia</taxon>
        <taxon>Eubacteriales</taxon>
        <taxon>Clostridiaceae</taxon>
        <taxon>Clostridium</taxon>
    </lineage>
</organism>
<feature type="transmembrane region" description="Helical" evidence="3">
    <location>
        <begin position="32"/>
        <end position="55"/>
    </location>
</feature>
<keyword evidence="3" id="KW-0812">Transmembrane</keyword>
<accession>A0ABS4K5M6</accession>
<dbReference type="Gene3D" id="3.40.630.190">
    <property type="entry name" value="LCP protein"/>
    <property type="match status" value="1"/>
</dbReference>
<dbReference type="InterPro" id="IPR004474">
    <property type="entry name" value="LytR_CpsA_psr"/>
</dbReference>
<dbReference type="PANTHER" id="PTHR33392:SF6">
    <property type="entry name" value="POLYISOPRENYL-TEICHOIC ACID--PEPTIDOGLYCAN TEICHOIC ACID TRANSFERASE TAGU"/>
    <property type="match status" value="1"/>
</dbReference>
<feature type="region of interest" description="Disordered" evidence="2">
    <location>
        <begin position="69"/>
        <end position="89"/>
    </location>
</feature>
<evidence type="ECO:0000313" key="5">
    <source>
        <dbReference type="EMBL" id="MBP2023081.1"/>
    </source>
</evidence>
<reference evidence="5 6" key="1">
    <citation type="submission" date="2021-03" db="EMBL/GenBank/DDBJ databases">
        <title>Genomic Encyclopedia of Type Strains, Phase IV (KMG-IV): sequencing the most valuable type-strain genomes for metagenomic binning, comparative biology and taxonomic classification.</title>
        <authorList>
            <person name="Goeker M."/>
        </authorList>
    </citation>
    <scope>NUCLEOTIDE SEQUENCE [LARGE SCALE GENOMIC DNA]</scope>
    <source>
        <strain evidence="5 6">DSM 28650</strain>
    </source>
</reference>
<gene>
    <name evidence="5" type="ORF">J2Z44_002915</name>
</gene>
<dbReference type="InterPro" id="IPR050922">
    <property type="entry name" value="LytR/CpsA/Psr_CW_biosynth"/>
</dbReference>
<dbReference type="RefSeq" id="WP_021285156.1">
    <property type="nucleotide sequence ID" value="NZ_JAGGLL010000023.1"/>
</dbReference>
<evidence type="ECO:0000259" key="4">
    <source>
        <dbReference type="Pfam" id="PF03816"/>
    </source>
</evidence>
<dbReference type="EMBL" id="JAGGLL010000023">
    <property type="protein sequence ID" value="MBP2023081.1"/>
    <property type="molecule type" value="Genomic_DNA"/>
</dbReference>
<evidence type="ECO:0000256" key="3">
    <source>
        <dbReference type="SAM" id="Phobius"/>
    </source>
</evidence>
<keyword evidence="6" id="KW-1185">Reference proteome</keyword>
<comment type="similarity">
    <text evidence="1">Belongs to the LytR/CpsA/Psr (LCP) family.</text>
</comment>
<feature type="domain" description="Cell envelope-related transcriptional attenuator" evidence="4">
    <location>
        <begin position="116"/>
        <end position="270"/>
    </location>
</feature>
<proteinExistence type="inferred from homology"/>
<comment type="caution">
    <text evidence="5">The sequence shown here is derived from an EMBL/GenBank/DDBJ whole genome shotgun (WGS) entry which is preliminary data.</text>
</comment>
<keyword evidence="3" id="KW-0472">Membrane</keyword>
<dbReference type="NCBIfam" id="TIGR00350">
    <property type="entry name" value="lytR_cpsA_psr"/>
    <property type="match status" value="1"/>
</dbReference>
<dbReference type="Pfam" id="PF03816">
    <property type="entry name" value="LytR_cpsA_psr"/>
    <property type="match status" value="1"/>
</dbReference>
<name>A0ABS4K5M6_9CLOT</name>
<evidence type="ECO:0000256" key="2">
    <source>
        <dbReference type="SAM" id="MobiDB-lite"/>
    </source>
</evidence>
<keyword evidence="3" id="KW-1133">Transmembrane helix</keyword>
<protein>
    <submittedName>
        <fullName evidence="5">LCP family protein required for cell wall assembly</fullName>
    </submittedName>
</protein>
<sequence length="355" mass="40155">MNRKDINHNNFNDQHIDENQEDVKIKKKGKSIFFKVVLALGVALAVLTAGGYAYLQSFSNNSVALKEEKASDGLGQNSEDSSNKNKEDEINKSTNFLVVGVDNGDGDENNKNDPRRTDTMMVVHYNHKEKKYDVISIPRDTKVQINGSTKKINDAHFLGKVPLAVKTVEDLLSIKIDHYVKVDTIAFRKFIDALGGIEVVVDRDMFYDDKIQNLHINLSKSDKPQLLDGKQAEDFIRWRKNNDDTGYLNGDLDRIKHMQGFFNTVIGKVQSPSIIPKIPGILTMLPKYIETDLNAADIMKYSMSLAKMEKEEIGYHTIPGEAGYEGIKSYFFYDDKESSKLKEIFTDGELVSKDK</sequence>
<dbReference type="Proteomes" id="UP001519308">
    <property type="component" value="Unassembled WGS sequence"/>
</dbReference>
<dbReference type="PANTHER" id="PTHR33392">
    <property type="entry name" value="POLYISOPRENYL-TEICHOIC ACID--PEPTIDOGLYCAN TEICHOIC ACID TRANSFERASE TAGU"/>
    <property type="match status" value="1"/>
</dbReference>
<evidence type="ECO:0000256" key="1">
    <source>
        <dbReference type="ARBA" id="ARBA00006068"/>
    </source>
</evidence>